<dbReference type="GO" id="GO:0003341">
    <property type="term" value="P:cilium movement"/>
    <property type="evidence" value="ECO:0007669"/>
    <property type="project" value="TreeGrafter"/>
</dbReference>
<evidence type="ECO:0000256" key="4">
    <source>
        <dbReference type="ARBA" id="ARBA00022741"/>
    </source>
</evidence>
<dbReference type="Gene3D" id="3.30.470.20">
    <property type="entry name" value="ATP-grasp fold, B domain"/>
    <property type="match status" value="1"/>
</dbReference>
<dbReference type="VEuPathDB" id="VectorBase:CSON002726"/>
<dbReference type="AlphaFoldDB" id="A0A336MXP1"/>
<dbReference type="SUPFAM" id="SSF56059">
    <property type="entry name" value="Glutathione synthetase ATP-binding domain-like"/>
    <property type="match status" value="1"/>
</dbReference>
<keyword evidence="4" id="KW-0547">Nucleotide-binding</keyword>
<dbReference type="GO" id="GO:0070736">
    <property type="term" value="F:protein-glycine ligase activity, initiating"/>
    <property type="evidence" value="ECO:0007669"/>
    <property type="project" value="TreeGrafter"/>
</dbReference>
<dbReference type="GO" id="GO:0005524">
    <property type="term" value="F:ATP binding"/>
    <property type="evidence" value="ECO:0007669"/>
    <property type="project" value="UniProtKB-KW"/>
</dbReference>
<sequence>MSKSEKELRAAKYQEYKDRATNAVREGKIFRVISAYDVPRVKYELIQRGYVESIAHSWNDEYLRLSDYVLLEEAQPGNMFEQALLSRLIGGNSARYMWITAAQLYDTFTNVPFLSKINIRNTNFGIKDGLHEYVQAINSNIMDKSMGEICHPRTHCITNDESINAFQRDYKATLAIGLILHLNGKKSTDEWLSTENGTLDLKILDYAMNLIVKYIKWIRNEIDDENTVKQEKNWGHKMLDEIRWQHLCTTHSAIIKLGQSFKPMKNSQLNENYIFRVKFLAEQVLQDFPSRKYDGCSNVWLLKVLRKLDYPFYIQRHPFIRANIILFIMYFSQGQGIIVTDNLKNILSHLSQHKKKFIIQKYIERPLLLYNTKFDIRSYFLVNIDSKSITFWTSPVSSIKFASAEFTLDNLEEIIHITNAAVQQKYIQNTPRDDRIPFHRMWSNDQFIGYLKSQNMEYVWHERIYPSMKKSLEAIARATCDNIEKKHGRFELFGCDWIVTADDYNVFLLEIQRPPGMGFYSDVSLTVCGKILEDTIRVTVDRVNDPTASPGLFEIIYQQELIHDEYNKEEIQEPSLHLMNDIQEKSSLKHHPESNECEQENTTNHIKKDEKLLLFEQTIQTYNEKKIEITY</sequence>
<organism evidence="6">
    <name type="scientific">Culicoides sonorensis</name>
    <name type="common">Biting midge</name>
    <dbReference type="NCBI Taxonomy" id="179676"/>
    <lineage>
        <taxon>Eukaryota</taxon>
        <taxon>Metazoa</taxon>
        <taxon>Ecdysozoa</taxon>
        <taxon>Arthropoda</taxon>
        <taxon>Hexapoda</taxon>
        <taxon>Insecta</taxon>
        <taxon>Pterygota</taxon>
        <taxon>Neoptera</taxon>
        <taxon>Endopterygota</taxon>
        <taxon>Diptera</taxon>
        <taxon>Nematocera</taxon>
        <taxon>Chironomoidea</taxon>
        <taxon>Ceratopogonidae</taxon>
        <taxon>Ceratopogoninae</taxon>
        <taxon>Culicoides</taxon>
        <taxon>Monoculicoides</taxon>
    </lineage>
</organism>
<keyword evidence="5" id="KW-0067">ATP-binding</keyword>
<comment type="subcellular location">
    <subcellularLocation>
        <location evidence="1">Cytoplasm</location>
    </subcellularLocation>
</comment>
<evidence type="ECO:0000256" key="2">
    <source>
        <dbReference type="ARBA" id="ARBA00022490"/>
    </source>
</evidence>
<name>A0A336MXP1_CULSO</name>
<evidence type="ECO:0000313" key="6">
    <source>
        <dbReference type="EMBL" id="SSX30648.1"/>
    </source>
</evidence>
<accession>A0A336MXP1</accession>
<dbReference type="InterPro" id="IPR051437">
    <property type="entry name" value="TTLL_monoglycylase"/>
</dbReference>
<dbReference type="InterPro" id="IPR004344">
    <property type="entry name" value="TTL/TTLL_fam"/>
</dbReference>
<dbReference type="PANTHER" id="PTHR45870">
    <property type="entry name" value="TUBULIN MONOGLYCYLASE TTLL3"/>
    <property type="match status" value="1"/>
</dbReference>
<keyword evidence="2" id="KW-0963">Cytoplasm</keyword>
<dbReference type="GO" id="GO:0015630">
    <property type="term" value="C:microtubule cytoskeleton"/>
    <property type="evidence" value="ECO:0007669"/>
    <property type="project" value="TreeGrafter"/>
</dbReference>
<keyword evidence="3" id="KW-0436">Ligase</keyword>
<reference evidence="6" key="1">
    <citation type="submission" date="2018-07" db="EMBL/GenBank/DDBJ databases">
        <authorList>
            <person name="Quirk P.G."/>
            <person name="Krulwich T.A."/>
        </authorList>
    </citation>
    <scope>NUCLEOTIDE SEQUENCE</scope>
</reference>
<dbReference type="EMBL" id="UFQT01001458">
    <property type="protein sequence ID" value="SSX30648.1"/>
    <property type="molecule type" value="Genomic_DNA"/>
</dbReference>
<evidence type="ECO:0000256" key="1">
    <source>
        <dbReference type="ARBA" id="ARBA00004496"/>
    </source>
</evidence>
<evidence type="ECO:0000256" key="5">
    <source>
        <dbReference type="ARBA" id="ARBA00022840"/>
    </source>
</evidence>
<evidence type="ECO:0000256" key="3">
    <source>
        <dbReference type="ARBA" id="ARBA00022598"/>
    </source>
</evidence>
<gene>
    <name evidence="6" type="primary">CSON002726</name>
</gene>
<dbReference type="PANTHER" id="PTHR45870:SF2">
    <property type="entry name" value="TUBULIN MONOGLYCYLASE TTLL3"/>
    <property type="match status" value="1"/>
</dbReference>
<dbReference type="PROSITE" id="PS51221">
    <property type="entry name" value="TTL"/>
    <property type="match status" value="1"/>
</dbReference>
<protein>
    <submittedName>
        <fullName evidence="6">CSON002726 protein</fullName>
    </submittedName>
</protein>
<dbReference type="Pfam" id="PF03133">
    <property type="entry name" value="TTL"/>
    <property type="match status" value="1"/>
</dbReference>
<proteinExistence type="predicted"/>
<dbReference type="GO" id="GO:0060271">
    <property type="term" value="P:cilium assembly"/>
    <property type="evidence" value="ECO:0007669"/>
    <property type="project" value="TreeGrafter"/>
</dbReference>
<dbReference type="GO" id="GO:0005930">
    <property type="term" value="C:axoneme"/>
    <property type="evidence" value="ECO:0007669"/>
    <property type="project" value="TreeGrafter"/>
</dbReference>